<keyword evidence="10" id="KW-0175">Coiled coil</keyword>
<dbReference type="Pfam" id="PF04678">
    <property type="entry name" value="MCU"/>
    <property type="match status" value="1"/>
</dbReference>
<accession>A0A453IKC6</accession>
<name>A0A453IKC6_AEGTS</name>
<sequence>SSSSRLCHVPQTKPAKLVPERKMAFRRTIARSIWAAKNAATCAAAVPKPPPPILPARRTLPVVEDCPTLAFLRPRPATARYSTVSVPLPHHCFPAFPVGDQLFNRLVDGLTPPPAAVPWRPGETGVTLQEARKVARAAEMEAARATLRANPQSVVSRSEYAALCVDIAGGAEGGRRLASALDEAGVVIVLADAVFLRPDQVAKAIGSMLPAPSRAAAAGDDVEARTRELQALERQKAVIDAKAAAQVRRELWCGLGLLAAQTLGFMRLTFWELSWDVMEPVCFYVTSIYFMSGYTFFMRTATEPSFEGFYRSRFATRQRRLMRARQFDVARYNALKQGERRGGSGSAGQSDHGECDADVLRHATHAHQ</sequence>
<evidence type="ECO:0000256" key="9">
    <source>
        <dbReference type="ARBA" id="ARBA00023136"/>
    </source>
</evidence>
<dbReference type="InterPro" id="IPR039055">
    <property type="entry name" value="MCU_fam"/>
</dbReference>
<keyword evidence="7" id="KW-1133">Transmembrane helix</keyword>
<proteinExistence type="inferred from homology"/>
<dbReference type="AlphaFoldDB" id="A0A453IKC6"/>
<evidence type="ECO:0000256" key="4">
    <source>
        <dbReference type="ARBA" id="ARBA00022568"/>
    </source>
</evidence>
<reference evidence="12" key="3">
    <citation type="journal article" date="2017" name="Nature">
        <title>Genome sequence of the progenitor of the wheat D genome Aegilops tauschii.</title>
        <authorList>
            <person name="Luo M.C."/>
            <person name="Gu Y.Q."/>
            <person name="Puiu D."/>
            <person name="Wang H."/>
            <person name="Twardziok S.O."/>
            <person name="Deal K.R."/>
            <person name="Huo N."/>
            <person name="Zhu T."/>
            <person name="Wang L."/>
            <person name="Wang Y."/>
            <person name="McGuire P.E."/>
            <person name="Liu S."/>
            <person name="Long H."/>
            <person name="Ramasamy R.K."/>
            <person name="Rodriguez J.C."/>
            <person name="Van S.L."/>
            <person name="Yuan L."/>
            <person name="Wang Z."/>
            <person name="Xia Z."/>
            <person name="Xiao L."/>
            <person name="Anderson O.D."/>
            <person name="Ouyang S."/>
            <person name="Liang Y."/>
            <person name="Zimin A.V."/>
            <person name="Pertea G."/>
            <person name="Qi P."/>
            <person name="Bennetzen J.L."/>
            <person name="Dai X."/>
            <person name="Dawson M.W."/>
            <person name="Muller H.G."/>
            <person name="Kugler K."/>
            <person name="Rivarola-Duarte L."/>
            <person name="Spannagl M."/>
            <person name="Mayer K.F.X."/>
            <person name="Lu F.H."/>
            <person name="Bevan M.W."/>
            <person name="Leroy P."/>
            <person name="Li P."/>
            <person name="You F.M."/>
            <person name="Sun Q."/>
            <person name="Liu Z."/>
            <person name="Lyons E."/>
            <person name="Wicker T."/>
            <person name="Salzberg S.L."/>
            <person name="Devos K.M."/>
            <person name="Dvorak J."/>
        </authorList>
    </citation>
    <scope>NUCLEOTIDE SEQUENCE [LARGE SCALE GENOMIC DNA]</scope>
    <source>
        <strain evidence="12">cv. AL8/78</strain>
    </source>
</reference>
<dbReference type="GO" id="GO:0005262">
    <property type="term" value="F:calcium channel activity"/>
    <property type="evidence" value="ECO:0007669"/>
    <property type="project" value="TreeGrafter"/>
</dbReference>
<reference evidence="13" key="1">
    <citation type="journal article" date="2014" name="Science">
        <title>Ancient hybridizations among the ancestral genomes of bread wheat.</title>
        <authorList>
            <consortium name="International Wheat Genome Sequencing Consortium,"/>
            <person name="Marcussen T."/>
            <person name="Sandve S.R."/>
            <person name="Heier L."/>
            <person name="Spannagl M."/>
            <person name="Pfeifer M."/>
            <person name="Jakobsen K.S."/>
            <person name="Wulff B.B."/>
            <person name="Steuernagel B."/>
            <person name="Mayer K.F."/>
            <person name="Olsen O.A."/>
        </authorList>
    </citation>
    <scope>NUCLEOTIDE SEQUENCE [LARGE SCALE GENOMIC DNA]</scope>
    <source>
        <strain evidence="13">cv. AL8/78</strain>
    </source>
</reference>
<dbReference type="STRING" id="200361.A0A453IKC6"/>
<organism evidence="12 13">
    <name type="scientific">Aegilops tauschii subsp. strangulata</name>
    <name type="common">Goatgrass</name>
    <dbReference type="NCBI Taxonomy" id="200361"/>
    <lineage>
        <taxon>Eukaryota</taxon>
        <taxon>Viridiplantae</taxon>
        <taxon>Streptophyta</taxon>
        <taxon>Embryophyta</taxon>
        <taxon>Tracheophyta</taxon>
        <taxon>Spermatophyta</taxon>
        <taxon>Magnoliopsida</taxon>
        <taxon>Liliopsida</taxon>
        <taxon>Poales</taxon>
        <taxon>Poaceae</taxon>
        <taxon>BOP clade</taxon>
        <taxon>Pooideae</taxon>
        <taxon>Triticodae</taxon>
        <taxon>Triticeae</taxon>
        <taxon>Triticinae</taxon>
        <taxon>Aegilops</taxon>
    </lineage>
</organism>
<keyword evidence="3" id="KW-0813">Transport</keyword>
<evidence type="ECO:0000256" key="8">
    <source>
        <dbReference type="ARBA" id="ARBA00023065"/>
    </source>
</evidence>
<evidence type="ECO:0000256" key="6">
    <source>
        <dbReference type="ARBA" id="ARBA00022837"/>
    </source>
</evidence>
<keyword evidence="4" id="KW-0109">Calcium transport</keyword>
<keyword evidence="8" id="KW-0406">Ion transport</keyword>
<keyword evidence="13" id="KW-1185">Reference proteome</keyword>
<dbReference type="Gramene" id="AET4Gv20595500.1">
    <property type="protein sequence ID" value="AET4Gv20595500.1"/>
    <property type="gene ID" value="AET4Gv20595500"/>
</dbReference>
<dbReference type="GO" id="GO:0051560">
    <property type="term" value="P:mitochondrial calcium ion homeostasis"/>
    <property type="evidence" value="ECO:0007669"/>
    <property type="project" value="InterPro"/>
</dbReference>
<reference evidence="12" key="4">
    <citation type="submission" date="2019-03" db="UniProtKB">
        <authorList>
            <consortium name="EnsemblPlants"/>
        </authorList>
    </citation>
    <scope>IDENTIFICATION</scope>
</reference>
<evidence type="ECO:0000256" key="5">
    <source>
        <dbReference type="ARBA" id="ARBA00022692"/>
    </source>
</evidence>
<dbReference type="Proteomes" id="UP000015105">
    <property type="component" value="Chromosome 4D"/>
</dbReference>
<keyword evidence="5" id="KW-0812">Transmembrane</keyword>
<evidence type="ECO:0000259" key="11">
    <source>
        <dbReference type="Pfam" id="PF04678"/>
    </source>
</evidence>
<dbReference type="GO" id="GO:0015292">
    <property type="term" value="F:uniporter activity"/>
    <property type="evidence" value="ECO:0007669"/>
    <property type="project" value="TreeGrafter"/>
</dbReference>
<keyword evidence="9" id="KW-0472">Membrane</keyword>
<dbReference type="EnsemblPlants" id="AET4Gv20595500.1">
    <property type="protein sequence ID" value="AET4Gv20595500.1"/>
    <property type="gene ID" value="AET4Gv20595500"/>
</dbReference>
<reference evidence="12" key="5">
    <citation type="journal article" date="2021" name="G3 (Bethesda)">
        <title>Aegilops tauschii genome assembly Aet v5.0 features greater sequence contiguity and improved annotation.</title>
        <authorList>
            <person name="Wang L."/>
            <person name="Zhu T."/>
            <person name="Rodriguez J.C."/>
            <person name="Deal K.R."/>
            <person name="Dubcovsky J."/>
            <person name="McGuire P.E."/>
            <person name="Lux T."/>
            <person name="Spannagl M."/>
            <person name="Mayer K.F.X."/>
            <person name="Baldrich P."/>
            <person name="Meyers B.C."/>
            <person name="Huo N."/>
            <person name="Gu Y.Q."/>
            <person name="Zhou H."/>
            <person name="Devos K.M."/>
            <person name="Bennetzen J.L."/>
            <person name="Unver T."/>
            <person name="Budak H."/>
            <person name="Gulick P.J."/>
            <person name="Galiba G."/>
            <person name="Kalapos B."/>
            <person name="Nelson D.R."/>
            <person name="Li P."/>
            <person name="You F.M."/>
            <person name="Luo M.C."/>
            <person name="Dvorak J."/>
        </authorList>
    </citation>
    <scope>NUCLEOTIDE SEQUENCE [LARGE SCALE GENOMIC DNA]</scope>
    <source>
        <strain evidence="12">cv. AL8/78</strain>
    </source>
</reference>
<dbReference type="PANTHER" id="PTHR13462">
    <property type="entry name" value="CALCIUM UNIPORTER PROTEIN, MITOCHONDRIAL"/>
    <property type="match status" value="1"/>
</dbReference>
<dbReference type="PANTHER" id="PTHR13462:SF38">
    <property type="entry name" value="CALCIUM UNIPORTER PROTEIN"/>
    <property type="match status" value="1"/>
</dbReference>
<dbReference type="InterPro" id="IPR006769">
    <property type="entry name" value="MCU_C"/>
</dbReference>
<feature type="domain" description="Calcium uniporter protein C-terminal" evidence="11">
    <location>
        <begin position="172"/>
        <end position="335"/>
    </location>
</feature>
<evidence type="ECO:0000256" key="7">
    <source>
        <dbReference type="ARBA" id="ARBA00022989"/>
    </source>
</evidence>
<dbReference type="GO" id="GO:0036444">
    <property type="term" value="P:calcium import into the mitochondrion"/>
    <property type="evidence" value="ECO:0007669"/>
    <property type="project" value="TreeGrafter"/>
</dbReference>
<evidence type="ECO:0000313" key="12">
    <source>
        <dbReference type="EnsemblPlants" id="AET4Gv20595500.1"/>
    </source>
</evidence>
<reference evidence="13" key="2">
    <citation type="journal article" date="2017" name="Nat. Plants">
        <title>The Aegilops tauschii genome reveals multiple impacts of transposons.</title>
        <authorList>
            <person name="Zhao G."/>
            <person name="Zou C."/>
            <person name="Li K."/>
            <person name="Wang K."/>
            <person name="Li T."/>
            <person name="Gao L."/>
            <person name="Zhang X."/>
            <person name="Wang H."/>
            <person name="Yang Z."/>
            <person name="Liu X."/>
            <person name="Jiang W."/>
            <person name="Mao L."/>
            <person name="Kong X."/>
            <person name="Jiao Y."/>
            <person name="Jia J."/>
        </authorList>
    </citation>
    <scope>NUCLEOTIDE SEQUENCE [LARGE SCALE GENOMIC DNA]</scope>
    <source>
        <strain evidence="13">cv. AL8/78</strain>
    </source>
</reference>
<comment type="similarity">
    <text evidence="2">Belongs to the MCU (TC 1.A.77) family.</text>
</comment>
<evidence type="ECO:0000256" key="2">
    <source>
        <dbReference type="ARBA" id="ARBA00005653"/>
    </source>
</evidence>
<protein>
    <recommendedName>
        <fullName evidence="11">Calcium uniporter protein C-terminal domain-containing protein</fullName>
    </recommendedName>
</protein>
<comment type="subcellular location">
    <subcellularLocation>
        <location evidence="1">Membrane</location>
        <topology evidence="1">Multi-pass membrane protein</topology>
    </subcellularLocation>
</comment>
<feature type="coiled-coil region" evidence="10">
    <location>
        <begin position="215"/>
        <end position="242"/>
    </location>
</feature>
<evidence type="ECO:0000313" key="13">
    <source>
        <dbReference type="Proteomes" id="UP000015105"/>
    </source>
</evidence>
<evidence type="ECO:0000256" key="1">
    <source>
        <dbReference type="ARBA" id="ARBA00004141"/>
    </source>
</evidence>
<evidence type="ECO:0000256" key="3">
    <source>
        <dbReference type="ARBA" id="ARBA00022448"/>
    </source>
</evidence>
<keyword evidence="6" id="KW-0106">Calcium</keyword>
<dbReference type="GO" id="GO:1990246">
    <property type="term" value="C:uniplex complex"/>
    <property type="evidence" value="ECO:0007669"/>
    <property type="project" value="TreeGrafter"/>
</dbReference>
<evidence type="ECO:0000256" key="10">
    <source>
        <dbReference type="SAM" id="Coils"/>
    </source>
</evidence>